<dbReference type="PANTHER" id="PTHR33175:SF3">
    <property type="entry name" value="DNA-BINDING PROTEIN HU-BETA"/>
    <property type="match status" value="1"/>
</dbReference>
<dbReference type="PANTHER" id="PTHR33175">
    <property type="entry name" value="DNA-BINDING PROTEIN HU"/>
    <property type="match status" value="1"/>
</dbReference>
<dbReference type="PRINTS" id="PR01727">
    <property type="entry name" value="DNABINDINGHU"/>
</dbReference>
<keyword evidence="1" id="KW-0238">DNA-binding</keyword>
<dbReference type="InterPro" id="IPR010992">
    <property type="entry name" value="IHF-like_DNA-bd_dom_sf"/>
</dbReference>
<evidence type="ECO:0000256" key="4">
    <source>
        <dbReference type="SAM" id="SignalP"/>
    </source>
</evidence>
<sequence length="202" mass="20981">MICRALFPCVAAIITAIAYHPTAGVSAFSTNAPTRLSTAAGAGGGALLKGAISSSPSSSTIGSALYATKKGTSSTKKEKSTTTKKSATAAAPKKKKPAEVEEKDDEVVKFKKADFVSALAEKTGMTKAQSDLALTATLNVIATEVADGKRISLPGLGTFKLNYRAARKGRNPASGEEIDIRALYVPSFSASKTFKDMCNPDR</sequence>
<dbReference type="SUPFAM" id="SSF47729">
    <property type="entry name" value="IHF-like DNA-binding proteins"/>
    <property type="match status" value="1"/>
</dbReference>
<feature type="chain" id="PRO_5044893393" evidence="4">
    <location>
        <begin position="25"/>
        <end position="202"/>
    </location>
</feature>
<feature type="signal peptide" evidence="4">
    <location>
        <begin position="1"/>
        <end position="24"/>
    </location>
</feature>
<evidence type="ECO:0000256" key="3">
    <source>
        <dbReference type="SAM" id="MobiDB-lite"/>
    </source>
</evidence>
<dbReference type="InterPro" id="IPR000119">
    <property type="entry name" value="Hist_DNA-bd"/>
</dbReference>
<dbReference type="AlphaFoldDB" id="A0ABD3M151"/>
<comment type="similarity">
    <text evidence="2">Belongs to the bacterial histone-like protein family.</text>
</comment>
<dbReference type="CDD" id="cd13831">
    <property type="entry name" value="HU"/>
    <property type="match status" value="1"/>
</dbReference>
<dbReference type="EMBL" id="JALLBG020000266">
    <property type="protein sequence ID" value="KAL3757407.1"/>
    <property type="molecule type" value="Genomic_DNA"/>
</dbReference>
<feature type="region of interest" description="Disordered" evidence="3">
    <location>
        <begin position="72"/>
        <end position="103"/>
    </location>
</feature>
<reference evidence="5 6" key="1">
    <citation type="submission" date="2024-10" db="EMBL/GenBank/DDBJ databases">
        <title>Updated reference genomes for cyclostephanoid diatoms.</title>
        <authorList>
            <person name="Roberts W.R."/>
            <person name="Alverson A.J."/>
        </authorList>
    </citation>
    <scope>NUCLEOTIDE SEQUENCE [LARGE SCALE GENOMIC DNA]</scope>
    <source>
        <strain evidence="5 6">AJA232-27</strain>
    </source>
</reference>
<dbReference type="GO" id="GO:0003677">
    <property type="term" value="F:DNA binding"/>
    <property type="evidence" value="ECO:0007669"/>
    <property type="project" value="UniProtKB-KW"/>
</dbReference>
<evidence type="ECO:0000256" key="2">
    <source>
        <dbReference type="RuleBase" id="RU003939"/>
    </source>
</evidence>
<keyword evidence="6" id="KW-1185">Reference proteome</keyword>
<comment type="caution">
    <text evidence="5">The sequence shown here is derived from an EMBL/GenBank/DDBJ whole genome shotgun (WGS) entry which is preliminary data.</text>
</comment>
<evidence type="ECO:0000256" key="1">
    <source>
        <dbReference type="ARBA" id="ARBA00023125"/>
    </source>
</evidence>
<dbReference type="Proteomes" id="UP001530293">
    <property type="component" value="Unassembled WGS sequence"/>
</dbReference>
<proteinExistence type="inferred from homology"/>
<dbReference type="SMART" id="SM00411">
    <property type="entry name" value="BHL"/>
    <property type="match status" value="1"/>
</dbReference>
<evidence type="ECO:0000313" key="6">
    <source>
        <dbReference type="Proteomes" id="UP001530293"/>
    </source>
</evidence>
<keyword evidence="4" id="KW-0732">Signal</keyword>
<dbReference type="Gene3D" id="4.10.520.10">
    <property type="entry name" value="IHF-like DNA-binding proteins"/>
    <property type="match status" value="1"/>
</dbReference>
<evidence type="ECO:0000313" key="5">
    <source>
        <dbReference type="EMBL" id="KAL3757407.1"/>
    </source>
</evidence>
<name>A0ABD3M151_9STRA</name>
<accession>A0ABD3M151</accession>
<dbReference type="Pfam" id="PF00216">
    <property type="entry name" value="Bac_DNA_binding"/>
    <property type="match status" value="1"/>
</dbReference>
<gene>
    <name evidence="5" type="ORF">ACHAWU_005138</name>
</gene>
<organism evidence="5 6">
    <name type="scientific">Discostella pseudostelligera</name>
    <dbReference type="NCBI Taxonomy" id="259834"/>
    <lineage>
        <taxon>Eukaryota</taxon>
        <taxon>Sar</taxon>
        <taxon>Stramenopiles</taxon>
        <taxon>Ochrophyta</taxon>
        <taxon>Bacillariophyta</taxon>
        <taxon>Coscinodiscophyceae</taxon>
        <taxon>Thalassiosirophycidae</taxon>
        <taxon>Stephanodiscales</taxon>
        <taxon>Stephanodiscaceae</taxon>
        <taxon>Discostella</taxon>
    </lineage>
</organism>
<protein>
    <submittedName>
        <fullName evidence="5">Uncharacterized protein</fullName>
    </submittedName>
</protein>